<proteinExistence type="predicted"/>
<keyword evidence="2" id="KW-0808">Transferase</keyword>
<dbReference type="SMART" id="SM00220">
    <property type="entry name" value="S_TKc"/>
    <property type="match status" value="1"/>
</dbReference>
<keyword evidence="4" id="KW-0418">Kinase</keyword>
<dbReference type="PANTHER" id="PTHR24353:SF37">
    <property type="entry name" value="CAMP-DEPENDENT PROTEIN KINASE CATALYTIC SUBUNIT PRKX"/>
    <property type="match status" value="1"/>
</dbReference>
<evidence type="ECO:0000256" key="4">
    <source>
        <dbReference type="ARBA" id="ARBA00022777"/>
    </source>
</evidence>
<evidence type="ECO:0000256" key="5">
    <source>
        <dbReference type="ARBA" id="ARBA00022840"/>
    </source>
</evidence>
<evidence type="ECO:0000313" key="8">
    <source>
        <dbReference type="Proteomes" id="UP000694867"/>
    </source>
</evidence>
<dbReference type="RefSeq" id="XP_003741340.1">
    <property type="nucleotide sequence ID" value="XM_003741292.1"/>
</dbReference>
<evidence type="ECO:0000256" key="3">
    <source>
        <dbReference type="ARBA" id="ARBA00022741"/>
    </source>
</evidence>
<dbReference type="Gene3D" id="1.10.510.10">
    <property type="entry name" value="Transferase(Phosphotransferase) domain 1"/>
    <property type="match status" value="1"/>
</dbReference>
<keyword evidence="1" id="KW-0723">Serine/threonine-protein kinase</keyword>
<accession>A0AAJ6QRE1</accession>
<dbReference type="GO" id="GO:0004691">
    <property type="term" value="F:cAMP-dependent protein kinase activity"/>
    <property type="evidence" value="ECO:0007669"/>
    <property type="project" value="TreeGrafter"/>
</dbReference>
<dbReference type="GeneID" id="100898781"/>
<protein>
    <submittedName>
        <fullName evidence="9">cAMP-dependent protein kinase catalytic subunit 1-like</fullName>
    </submittedName>
</protein>
<feature type="domain" description="Protein kinase" evidence="7">
    <location>
        <begin position="53"/>
        <end position="314"/>
    </location>
</feature>
<dbReference type="AlphaFoldDB" id="A0AAJ6QRE1"/>
<dbReference type="Pfam" id="PF00069">
    <property type="entry name" value="Pkinase"/>
    <property type="match status" value="1"/>
</dbReference>
<keyword evidence="8" id="KW-1185">Reference proteome</keyword>
<evidence type="ECO:0000256" key="2">
    <source>
        <dbReference type="ARBA" id="ARBA00022679"/>
    </source>
</evidence>
<name>A0AAJ6QRE1_9ACAR</name>
<dbReference type="PANTHER" id="PTHR24353">
    <property type="entry name" value="CYCLIC NUCLEOTIDE-DEPENDENT PROTEIN KINASE"/>
    <property type="match status" value="1"/>
</dbReference>
<sequence>MGNSKSSQSLKSKLGTVSKSISKSLGSQSERQDSAVRDRYKRNVCLRADIAEFDIRGEIGHRTAPNASYYEVFHKPTKETLELRVLSKAKLETAYSKSRAVQEKKIHAAVEGNDFIVKLVFASQDTENLYFFTEYSMFGPLGSVLNTKLRDKTIRAIAAQIIIALQYLHRNGVIHRNVCPDSILIFADGFLKLGEFRNAKLMPISGARAFSILSCSPYMAPEMFGSEGHGEEVDYWALGILLFHAKFKRHPLIPDLWEADDCDVSRSIEFNEVTWFPDEENTPLGNLLKDLLVKDKTKRLGAPGQEPIEQHKFFEGFKWKDMSKKKCDIRIMSPGRVVYPIANEQFDRPEPLTRGVEAAFKHF</sequence>
<gene>
    <name evidence="9" type="primary">LOC100898781</name>
</gene>
<dbReference type="InterPro" id="IPR000719">
    <property type="entry name" value="Prot_kinase_dom"/>
</dbReference>
<evidence type="ECO:0000256" key="6">
    <source>
        <dbReference type="SAM" id="MobiDB-lite"/>
    </source>
</evidence>
<evidence type="ECO:0000259" key="7">
    <source>
        <dbReference type="PROSITE" id="PS50011"/>
    </source>
</evidence>
<keyword evidence="3" id="KW-0547">Nucleotide-binding</keyword>
<dbReference type="KEGG" id="goe:100898781"/>
<dbReference type="Proteomes" id="UP000694867">
    <property type="component" value="Unplaced"/>
</dbReference>
<reference evidence="9" key="1">
    <citation type="submission" date="2025-08" db="UniProtKB">
        <authorList>
            <consortium name="RefSeq"/>
        </authorList>
    </citation>
    <scope>IDENTIFICATION</scope>
</reference>
<keyword evidence="5" id="KW-0067">ATP-binding</keyword>
<dbReference type="Gene3D" id="3.30.200.20">
    <property type="entry name" value="Phosphorylase Kinase, domain 1"/>
    <property type="match status" value="1"/>
</dbReference>
<dbReference type="SUPFAM" id="SSF56112">
    <property type="entry name" value="Protein kinase-like (PK-like)"/>
    <property type="match status" value="1"/>
</dbReference>
<dbReference type="GO" id="GO:0005952">
    <property type="term" value="C:cAMP-dependent protein kinase complex"/>
    <property type="evidence" value="ECO:0007669"/>
    <property type="project" value="TreeGrafter"/>
</dbReference>
<dbReference type="InterPro" id="IPR011009">
    <property type="entry name" value="Kinase-like_dom_sf"/>
</dbReference>
<feature type="compositionally biased region" description="Low complexity" evidence="6">
    <location>
        <begin position="1"/>
        <end position="29"/>
    </location>
</feature>
<organism evidence="8 9">
    <name type="scientific">Galendromus occidentalis</name>
    <name type="common">western predatory mite</name>
    <dbReference type="NCBI Taxonomy" id="34638"/>
    <lineage>
        <taxon>Eukaryota</taxon>
        <taxon>Metazoa</taxon>
        <taxon>Ecdysozoa</taxon>
        <taxon>Arthropoda</taxon>
        <taxon>Chelicerata</taxon>
        <taxon>Arachnida</taxon>
        <taxon>Acari</taxon>
        <taxon>Parasitiformes</taxon>
        <taxon>Mesostigmata</taxon>
        <taxon>Gamasina</taxon>
        <taxon>Phytoseioidea</taxon>
        <taxon>Phytoseiidae</taxon>
        <taxon>Typhlodrominae</taxon>
        <taxon>Galendromus</taxon>
    </lineage>
</organism>
<dbReference type="GO" id="GO:0005524">
    <property type="term" value="F:ATP binding"/>
    <property type="evidence" value="ECO:0007669"/>
    <property type="project" value="UniProtKB-KW"/>
</dbReference>
<feature type="region of interest" description="Disordered" evidence="6">
    <location>
        <begin position="1"/>
        <end position="34"/>
    </location>
</feature>
<dbReference type="PROSITE" id="PS50011">
    <property type="entry name" value="PROTEIN_KINASE_DOM"/>
    <property type="match status" value="1"/>
</dbReference>
<evidence type="ECO:0000256" key="1">
    <source>
        <dbReference type="ARBA" id="ARBA00022527"/>
    </source>
</evidence>
<evidence type="ECO:0000313" key="9">
    <source>
        <dbReference type="RefSeq" id="XP_003741340.1"/>
    </source>
</evidence>